<organism evidence="1 3">
    <name type="scientific">Acinetobacter terrae</name>
    <dbReference type="NCBI Taxonomy" id="2731247"/>
    <lineage>
        <taxon>Bacteria</taxon>
        <taxon>Pseudomonadati</taxon>
        <taxon>Pseudomonadota</taxon>
        <taxon>Gammaproteobacteria</taxon>
        <taxon>Moraxellales</taxon>
        <taxon>Moraxellaceae</taxon>
        <taxon>Acinetobacter</taxon>
        <taxon>Acinetobacter Taxon 24</taxon>
    </lineage>
</organism>
<proteinExistence type="predicted"/>
<protein>
    <submittedName>
        <fullName evidence="1">SDR family NAD(P)-dependent oxidoreductase</fullName>
    </submittedName>
</protein>
<dbReference type="SUPFAM" id="SSF51735">
    <property type="entry name" value="NAD(P)-binding Rossmann-fold domains"/>
    <property type="match status" value="1"/>
</dbReference>
<evidence type="ECO:0000313" key="3">
    <source>
        <dbReference type="Proteomes" id="UP000532147"/>
    </source>
</evidence>
<dbReference type="EMBL" id="JABERH010000038">
    <property type="protein sequence ID" value="NNH39895.1"/>
    <property type="molecule type" value="Genomic_DNA"/>
</dbReference>
<dbReference type="EMBL" id="JABERG010000022">
    <property type="protein sequence ID" value="NNH88805.1"/>
    <property type="molecule type" value="Genomic_DNA"/>
</dbReference>
<accession>A0A7Y2LCB1</accession>
<dbReference type="Proteomes" id="UP000546536">
    <property type="component" value="Unassembled WGS sequence"/>
</dbReference>
<dbReference type="Proteomes" id="UP000532147">
    <property type="component" value="Unassembled WGS sequence"/>
</dbReference>
<accession>A0A7Y2WLB1</accession>
<dbReference type="PRINTS" id="PR00081">
    <property type="entry name" value="GDHRDH"/>
</dbReference>
<evidence type="ECO:0000313" key="4">
    <source>
        <dbReference type="Proteomes" id="UP000546536"/>
    </source>
</evidence>
<reference evidence="3 4" key="1">
    <citation type="submission" date="2020-04" db="EMBL/GenBank/DDBJ databases">
        <title>Acinetobacter Taxon 24.</title>
        <authorList>
            <person name="Nemec A."/>
            <person name="Radolfova-Krizova L."/>
            <person name="Higgins P.G."/>
            <person name="Spanelova P."/>
        </authorList>
    </citation>
    <scope>NUCLEOTIDE SEQUENCE [LARGE SCALE GENOMIC DNA]</scope>
    <source>
        <strain evidence="2 4">ANC 4279</strain>
        <strain evidence="1 3">ANC 4280</strain>
    </source>
</reference>
<name>A0A7Y2WLB1_9GAMM</name>
<dbReference type="InterPro" id="IPR002347">
    <property type="entry name" value="SDR_fam"/>
</dbReference>
<evidence type="ECO:0000313" key="1">
    <source>
        <dbReference type="EMBL" id="NNH39895.1"/>
    </source>
</evidence>
<comment type="caution">
    <text evidence="1">The sequence shown here is derived from an EMBL/GenBank/DDBJ whole genome shotgun (WGS) entry which is preliminary data.</text>
</comment>
<evidence type="ECO:0000313" key="2">
    <source>
        <dbReference type="EMBL" id="NNH88805.1"/>
    </source>
</evidence>
<dbReference type="InterPro" id="IPR036291">
    <property type="entry name" value="NAD(P)-bd_dom_sf"/>
</dbReference>
<gene>
    <name evidence="1" type="ORF">HLH11_14960</name>
    <name evidence="2" type="ORF">HLH13_14045</name>
</gene>
<dbReference type="GO" id="GO:0016616">
    <property type="term" value="F:oxidoreductase activity, acting on the CH-OH group of donors, NAD or NADP as acceptor"/>
    <property type="evidence" value="ECO:0007669"/>
    <property type="project" value="TreeGrafter"/>
</dbReference>
<dbReference type="RefSeq" id="WP_171535254.1">
    <property type="nucleotide sequence ID" value="NZ_JABERF010000019.1"/>
</dbReference>
<dbReference type="Pfam" id="PF00106">
    <property type="entry name" value="adh_short"/>
    <property type="match status" value="1"/>
</dbReference>
<dbReference type="InterPro" id="IPR052184">
    <property type="entry name" value="SDR_enzymes"/>
</dbReference>
<dbReference type="PANTHER" id="PTHR45458">
    <property type="entry name" value="SHORT-CHAIN DEHYDROGENASE/REDUCTASE SDR"/>
    <property type="match status" value="1"/>
</dbReference>
<dbReference type="PANTHER" id="PTHR45458:SF1">
    <property type="entry name" value="SHORT CHAIN DEHYDROGENASE"/>
    <property type="match status" value="1"/>
</dbReference>
<sequence>MTKENQRAIVVGASRGIGLGLARELLNQHWSVIATIRDTSQVPADLNQLLSEHPDKLELAELDLSHEQTANSIISKYPEHSIDLLLVSAGISGPEHQRVEHCTPNEISNLFWVNSIAPVTIARKFLPLMKVNSVIAFMSSRMGSIALNDDGSMELYRASKAALNSITRGFAQNEAIPAQIGVLNLHPGWVQTEMGGSHAPVTVKESTTGIVRVIEGFLGKTEQQFIDFQGNEMAW</sequence>
<dbReference type="Gene3D" id="3.40.50.720">
    <property type="entry name" value="NAD(P)-binding Rossmann-like Domain"/>
    <property type="match status" value="1"/>
</dbReference>
<dbReference type="AlphaFoldDB" id="A0A7Y2WLB1"/>
<keyword evidence="4" id="KW-1185">Reference proteome</keyword>